<feature type="non-terminal residue" evidence="2">
    <location>
        <position position="1"/>
    </location>
</feature>
<protein>
    <submittedName>
        <fullName evidence="2">Uncharacterized protein</fullName>
    </submittedName>
</protein>
<dbReference type="AlphaFoldDB" id="A0A5H2XIF2"/>
<name>A0A5H2XIF2_PRUDU</name>
<gene>
    <name evidence="2" type="ORF">Prudu_274S000400</name>
</gene>
<dbReference type="EMBL" id="AP020611">
    <property type="protein sequence ID" value="BBN68083.1"/>
    <property type="molecule type" value="Genomic_DNA"/>
</dbReference>
<feature type="chain" id="PRO_5023887958" evidence="1">
    <location>
        <begin position="31"/>
        <end position="121"/>
    </location>
</feature>
<feature type="signal peptide" evidence="1">
    <location>
        <begin position="1"/>
        <end position="30"/>
    </location>
</feature>
<organism evidence="2">
    <name type="scientific">Prunus dulcis</name>
    <name type="common">Almond</name>
    <name type="synonym">Amygdalus dulcis</name>
    <dbReference type="NCBI Taxonomy" id="3755"/>
    <lineage>
        <taxon>Eukaryota</taxon>
        <taxon>Viridiplantae</taxon>
        <taxon>Streptophyta</taxon>
        <taxon>Embryophyta</taxon>
        <taxon>Tracheophyta</taxon>
        <taxon>Spermatophyta</taxon>
        <taxon>Magnoliopsida</taxon>
        <taxon>eudicotyledons</taxon>
        <taxon>Gunneridae</taxon>
        <taxon>Pentapetalae</taxon>
        <taxon>rosids</taxon>
        <taxon>fabids</taxon>
        <taxon>Rosales</taxon>
        <taxon>Rosaceae</taxon>
        <taxon>Amygdaloideae</taxon>
        <taxon>Amygdaleae</taxon>
        <taxon>Prunus</taxon>
    </lineage>
</organism>
<proteinExistence type="predicted"/>
<evidence type="ECO:0000313" key="2">
    <source>
        <dbReference type="EMBL" id="BBN68083.1"/>
    </source>
</evidence>
<evidence type="ECO:0000256" key="1">
    <source>
        <dbReference type="SAM" id="SignalP"/>
    </source>
</evidence>
<reference evidence="2" key="1">
    <citation type="journal article" date="2019" name="Science">
        <title>Mutation of a bHLH transcription factor allowed almond domestication.</title>
        <authorList>
            <person name="Sanchez-Perez R."/>
            <person name="Pavan S."/>
            <person name="Mazzeo R."/>
            <person name="Moldovan C."/>
            <person name="Aiese Cigliano R."/>
            <person name="Del Cueto J."/>
            <person name="Ricciardi F."/>
            <person name="Lotti C."/>
            <person name="Ricciardi L."/>
            <person name="Dicenta F."/>
            <person name="Lopez-Marques R.L."/>
            <person name="Lindberg Moller B."/>
        </authorList>
    </citation>
    <scope>NUCLEOTIDE SEQUENCE</scope>
</reference>
<sequence length="121" mass="13290">LSNPLSQFLDLTHSALLSSLLSFLLTPTSTTVTVTSSETLTHIGDAHLSTSISHYLSSLSTSMLRDGVSDGWKIVLFQVAAFSWDKIANFQLKFGYKNRCRRILLMNEGGDGDETTPNSTY</sequence>
<accession>A0A5H2XIF2</accession>
<keyword evidence="1" id="KW-0732">Signal</keyword>
<feature type="non-terminal residue" evidence="2">
    <location>
        <position position="121"/>
    </location>
</feature>